<dbReference type="GeneID" id="93557665"/>
<sequence>MRPIYNKVIGACASVLLASCQQDIPMVSLGVDSQYRIERMRKLILRPEFTGEAYRWTLKDSEGADSTVSTEREFIFVAEKPGTYALRLDIIDAQNPVTQEVEINVEEESVAYSRYITEVYEYCPAPGQFVNIMPLYEEGDTEEDMCRKARESISGTNDIMISLGGYGGYVTFGFDHTVVNVPGQKDFKILGNAFYADANPNPSAPDSGGSCEPGIVMVSIDRNNNGLPDDEWYELAGSEYHKPETRHGFQITYTRPAADKVPTPDDNSPITDTTYILWETGDGEKGYIAKNAYHNQDYYPAWIAEDRLQFSGTRLADNAVDESGGKGSYFVLYAYEWGYVDNHPNSEEDKISFDIGWAVDSLGNPVHLPGVDFIRVYTGVNQQCGWLGETSTELSRAEDLHVEYQTHYLPNP</sequence>
<evidence type="ECO:0008006" key="3">
    <source>
        <dbReference type="Google" id="ProtNLM"/>
    </source>
</evidence>
<reference evidence="1 2" key="1">
    <citation type="submission" date="2011-03" db="EMBL/GenBank/DDBJ databases">
        <authorList>
            <person name="Weinstock G."/>
            <person name="Sodergren E."/>
            <person name="Clifton S."/>
            <person name="Fulton L."/>
            <person name="Fulton B."/>
            <person name="Courtney L."/>
            <person name="Fronick C."/>
            <person name="Harrison M."/>
            <person name="Strong C."/>
            <person name="Farmer C."/>
            <person name="Delahaunty K."/>
            <person name="Markovic C."/>
            <person name="Hall O."/>
            <person name="Minx P."/>
            <person name="Tomlinson C."/>
            <person name="Mitreva M."/>
            <person name="Hou S."/>
            <person name="Chen J."/>
            <person name="Wollam A."/>
            <person name="Pepin K.H."/>
            <person name="Johnson M."/>
            <person name="Bhonagiri V."/>
            <person name="Zhang X."/>
            <person name="Suruliraj S."/>
            <person name="Warren W."/>
            <person name="Chinwalla A."/>
            <person name="Mardis E.R."/>
            <person name="Wilson R.K."/>
        </authorList>
    </citation>
    <scope>NUCLEOTIDE SEQUENCE [LARGE SCALE GENOMIC DNA]</scope>
    <source>
        <strain evidence="1 2">YIT 11840</strain>
    </source>
</reference>
<keyword evidence="2" id="KW-1185">Reference proteome</keyword>
<dbReference type="OrthoDB" id="975810at2"/>
<proteinExistence type="predicted"/>
<name>G5SS81_9BACT</name>
<dbReference type="EMBL" id="AFFY01000029">
    <property type="protein sequence ID" value="EHG99912.1"/>
    <property type="molecule type" value="Genomic_DNA"/>
</dbReference>
<evidence type="ECO:0000313" key="2">
    <source>
        <dbReference type="Proteomes" id="UP000003598"/>
    </source>
</evidence>
<dbReference type="Proteomes" id="UP000003598">
    <property type="component" value="Unassembled WGS sequence"/>
</dbReference>
<accession>G5SS81</accession>
<gene>
    <name evidence="1" type="ORF">HMPREF9441_02231</name>
</gene>
<dbReference type="HOGENOM" id="CLU_032634_0_0_10"/>
<dbReference type="PROSITE" id="PS51257">
    <property type="entry name" value="PROKAR_LIPOPROTEIN"/>
    <property type="match status" value="1"/>
</dbReference>
<dbReference type="PATRIC" id="fig|762968.3.peg.1990"/>
<dbReference type="AlphaFoldDB" id="G5SS81"/>
<comment type="caution">
    <text evidence="1">The sequence shown here is derived from an EMBL/GenBank/DDBJ whole genome shotgun (WGS) entry which is preliminary data.</text>
</comment>
<dbReference type="STRING" id="762968.HMPREF9441_02231"/>
<dbReference type="RefSeq" id="WP_008620605.1">
    <property type="nucleotide sequence ID" value="NZ_JH376602.1"/>
</dbReference>
<dbReference type="eggNOG" id="COG3291">
    <property type="taxonomic scope" value="Bacteria"/>
</dbReference>
<organism evidence="1 2">
    <name type="scientific">Paraprevotella clara YIT 11840</name>
    <dbReference type="NCBI Taxonomy" id="762968"/>
    <lineage>
        <taxon>Bacteria</taxon>
        <taxon>Pseudomonadati</taxon>
        <taxon>Bacteroidota</taxon>
        <taxon>Bacteroidia</taxon>
        <taxon>Bacteroidales</taxon>
        <taxon>Prevotellaceae</taxon>
        <taxon>Paraprevotella</taxon>
    </lineage>
</organism>
<evidence type="ECO:0000313" key="1">
    <source>
        <dbReference type="EMBL" id="EHG99912.1"/>
    </source>
</evidence>
<protein>
    <recommendedName>
        <fullName evidence="3">Cell surface protein</fullName>
    </recommendedName>
</protein>